<accession>A0AA39T1E6</accession>
<name>A0AA39T1E6_9PEZI</name>
<evidence type="ECO:0000313" key="1">
    <source>
        <dbReference type="EMBL" id="KAK0610996.1"/>
    </source>
</evidence>
<dbReference type="EMBL" id="JAULSU010000007">
    <property type="protein sequence ID" value="KAK0610996.1"/>
    <property type="molecule type" value="Genomic_DNA"/>
</dbReference>
<dbReference type="Proteomes" id="UP001175000">
    <property type="component" value="Unassembled WGS sequence"/>
</dbReference>
<dbReference type="InterPro" id="IPR019183">
    <property type="entry name" value="NAA25_NatB_aux_su"/>
</dbReference>
<sequence length="1010" mass="112423">MRYGYGRPALKSSVDVQLQTAFSDGNWNSVIRLADKRAKSLKDPYYEAIKVSAESQLDGAAERGAVLNAIEDLVKQKTVPDIDTIELYEWAAGDFIGEEIEYADTLGPLRVKWAKANPKSPLAMGCLQSCLEYWDLVSAQQISTALDKAHLNSGDRRFMFWSITLTFLLSISPQCSGPSRKVYSLLVAKQLERAAEITENTPKVETKDRGLLTEEEVCLYYRVLLAHGNKDDFVKRVRSGGLGALVLLEKGHKLLFWECLDALEPWGEWDLIFDLCRQALRLGVKGVTAPFFVCDLQVWKRFIAAASKAADPEAALREVQDILKEFFAIETKTAQMYKKNLSLALLESSFRLSALAQDSAQGDTGMTPRVVQIGLLLDDCFDKLAAFDDVKGYVSILTFEEAKALVDVILPKMFDSIPDKARQVILKSLICKIRYLLATCPQTLSRHPSVVDGETQSQPYRCRFCSNLTSLPCRHCLQEIITEAAETYKQITADQELQDLIPRLDKDPRQDLALVVGTSLLKLSGLKASSSSASGAPLRDVQPELLLQAILLLDTQLGKTPADNGLRLLLAQLCLLIGTTSYAQQVWIPMDVKRTIQDALSPLFFDRISTLSPALFHGSRPLMQPLRSYYGNSLGNAPPLKIWDAFSSGSYTSILDLSKYDSRLRTSCTLVMTLVEEARATRSFGSKVDIEIADHPLARDIEDDTLLINKTDYGSFPNLEGPLGPQIQEFVRLGPELSNERAHIAFLTEQFFDLLAYKPPKDYKPARPHDAAIRDRNYALESLTRLNHSLANLIHIPSLPTLLTGPEMTHYNVVFLLTSALLASLSTARGDPTPKTLAPVTSSIRTALSSLRTSCYHSCPPRMPPTLFALTDMHTVAHLRETALAVKHSAGFILAFHERELARDRSGKSALHRDVVSEMKALEAVGSKTLAETKSHLQKLKELLGEGGWLDRILEWTFGREEEEVEREGEGYKAAVLDIVGGRDAAEEWAGKMLESWRDGVKGWLMVRWD</sequence>
<organism evidence="1 2">
    <name type="scientific">Immersiella caudata</name>
    <dbReference type="NCBI Taxonomy" id="314043"/>
    <lineage>
        <taxon>Eukaryota</taxon>
        <taxon>Fungi</taxon>
        <taxon>Dikarya</taxon>
        <taxon>Ascomycota</taxon>
        <taxon>Pezizomycotina</taxon>
        <taxon>Sordariomycetes</taxon>
        <taxon>Sordariomycetidae</taxon>
        <taxon>Sordariales</taxon>
        <taxon>Lasiosphaeriaceae</taxon>
        <taxon>Immersiella</taxon>
    </lineage>
</organism>
<proteinExistence type="predicted"/>
<dbReference type="AlphaFoldDB" id="A0AA39T1E6"/>
<dbReference type="Pfam" id="PF09797">
    <property type="entry name" value="NatB_MDM20"/>
    <property type="match status" value="1"/>
</dbReference>
<comment type="caution">
    <text evidence="1">The sequence shown here is derived from an EMBL/GenBank/DDBJ whole genome shotgun (WGS) entry which is preliminary data.</text>
</comment>
<reference evidence="1" key="1">
    <citation type="submission" date="2023-06" db="EMBL/GenBank/DDBJ databases">
        <title>Genome-scale phylogeny and comparative genomics of the fungal order Sordariales.</title>
        <authorList>
            <consortium name="Lawrence Berkeley National Laboratory"/>
            <person name="Hensen N."/>
            <person name="Bonometti L."/>
            <person name="Westerberg I."/>
            <person name="Brannstrom I.O."/>
            <person name="Guillou S."/>
            <person name="Cros-Aarteil S."/>
            <person name="Calhoun S."/>
            <person name="Haridas S."/>
            <person name="Kuo A."/>
            <person name="Mondo S."/>
            <person name="Pangilinan J."/>
            <person name="Riley R."/>
            <person name="Labutti K."/>
            <person name="Andreopoulos B."/>
            <person name="Lipzen A."/>
            <person name="Chen C."/>
            <person name="Yanf M."/>
            <person name="Daum C."/>
            <person name="Ng V."/>
            <person name="Clum A."/>
            <person name="Steindorff A."/>
            <person name="Ohm R."/>
            <person name="Martin F."/>
            <person name="Silar P."/>
            <person name="Natvig D."/>
            <person name="Lalanne C."/>
            <person name="Gautier V."/>
            <person name="Ament-Velasquez S.L."/>
            <person name="Kruys A."/>
            <person name="Hutchinson M.I."/>
            <person name="Powell A.J."/>
            <person name="Barry K."/>
            <person name="Miller A.N."/>
            <person name="Grigoriev I.V."/>
            <person name="Debuchy R."/>
            <person name="Gladieux P."/>
            <person name="Thoren M.H."/>
            <person name="Johannesson H."/>
        </authorList>
    </citation>
    <scope>NUCLEOTIDE SEQUENCE</scope>
    <source>
        <strain evidence="1">CBS 606.72</strain>
    </source>
</reference>
<protein>
    <submittedName>
        <fullName evidence="1">N-acetyltransferase B complex non catalytic subunit-domain-containing protein</fullName>
    </submittedName>
</protein>
<gene>
    <name evidence="1" type="ORF">B0T14DRAFT_540239</name>
</gene>
<keyword evidence="2" id="KW-1185">Reference proteome</keyword>
<evidence type="ECO:0000313" key="2">
    <source>
        <dbReference type="Proteomes" id="UP001175000"/>
    </source>
</evidence>